<dbReference type="InterPro" id="IPR036942">
    <property type="entry name" value="Beta-barrel_TonB_sf"/>
</dbReference>
<dbReference type="Pfam" id="PF00593">
    <property type="entry name" value="TonB_dep_Rec_b-barrel"/>
    <property type="match status" value="1"/>
</dbReference>
<comment type="subcellular location">
    <subcellularLocation>
        <location evidence="1">Cell outer membrane</location>
    </subcellularLocation>
</comment>
<reference evidence="5 6" key="1">
    <citation type="journal article" date="2016" name="Front. Microbiol.">
        <title>Genomic Resource of Rice Seed Associated Bacteria.</title>
        <authorList>
            <person name="Midha S."/>
            <person name="Bansal K."/>
            <person name="Sharma S."/>
            <person name="Kumar N."/>
            <person name="Patil P.P."/>
            <person name="Chaudhry V."/>
            <person name="Patil P.B."/>
        </authorList>
    </citation>
    <scope>NUCLEOTIDE SEQUENCE [LARGE SCALE GENOMIC DNA]</scope>
    <source>
        <strain evidence="5 6">NS334</strain>
    </source>
</reference>
<dbReference type="RefSeq" id="WP_058755339.1">
    <property type="nucleotide sequence ID" value="NZ_LDTB01000019.1"/>
</dbReference>
<sequence length="139" mass="14965">MGGADRRVLHRIREENDAGYVQGSLQIGRLDGQLGGRVFRTDITSNAFTVLRGVATPVTIESRSTDVLPSLALRYKLTDTLFARFSASKTITWPSFAQLNPASTLTPAIPGAQPFGSGSSGNANLQPICPDNFDLALEW</sequence>
<dbReference type="PANTHER" id="PTHR40980:SF3">
    <property type="entry name" value="TONB-DEPENDENT RECEPTOR-LIKE BETA-BARREL DOMAIN-CONTAINING PROTEIN"/>
    <property type="match status" value="1"/>
</dbReference>
<evidence type="ECO:0000256" key="2">
    <source>
        <dbReference type="ARBA" id="ARBA00023136"/>
    </source>
</evidence>
<comment type="caution">
    <text evidence="5">The sequence shown here is derived from an EMBL/GenBank/DDBJ whole genome shotgun (WGS) entry which is preliminary data.</text>
</comment>
<dbReference type="EMBL" id="LDTB01000019">
    <property type="protein sequence ID" value="KTT73555.1"/>
    <property type="molecule type" value="Genomic_DNA"/>
</dbReference>
<keyword evidence="3" id="KW-0998">Cell outer membrane</keyword>
<dbReference type="InterPro" id="IPR000531">
    <property type="entry name" value="Beta-barrel_TonB"/>
</dbReference>
<dbReference type="AlphaFoldDB" id="A0A147I4U2"/>
<proteinExistence type="predicted"/>
<evidence type="ECO:0000259" key="4">
    <source>
        <dbReference type="Pfam" id="PF00593"/>
    </source>
</evidence>
<dbReference type="Gene3D" id="2.40.170.20">
    <property type="entry name" value="TonB-dependent receptor, beta-barrel domain"/>
    <property type="match status" value="1"/>
</dbReference>
<protein>
    <recommendedName>
        <fullName evidence="4">TonB-dependent receptor-like beta-barrel domain-containing protein</fullName>
    </recommendedName>
</protein>
<evidence type="ECO:0000256" key="1">
    <source>
        <dbReference type="ARBA" id="ARBA00004442"/>
    </source>
</evidence>
<organism evidence="5 6">
    <name type="scientific">Sphingomonas endophytica</name>
    <dbReference type="NCBI Taxonomy" id="869719"/>
    <lineage>
        <taxon>Bacteria</taxon>
        <taxon>Pseudomonadati</taxon>
        <taxon>Pseudomonadota</taxon>
        <taxon>Alphaproteobacteria</taxon>
        <taxon>Sphingomonadales</taxon>
        <taxon>Sphingomonadaceae</taxon>
        <taxon>Sphingomonas</taxon>
    </lineage>
</organism>
<dbReference type="Proteomes" id="UP000074310">
    <property type="component" value="Unassembled WGS sequence"/>
</dbReference>
<dbReference type="PANTHER" id="PTHR40980">
    <property type="entry name" value="PLUG DOMAIN-CONTAINING PROTEIN"/>
    <property type="match status" value="1"/>
</dbReference>
<feature type="domain" description="TonB-dependent receptor-like beta-barrel" evidence="4">
    <location>
        <begin position="14"/>
        <end position="139"/>
    </location>
</feature>
<gene>
    <name evidence="5" type="ORF">NS334_07425</name>
</gene>
<keyword evidence="2" id="KW-0472">Membrane</keyword>
<evidence type="ECO:0000256" key="3">
    <source>
        <dbReference type="ARBA" id="ARBA00023237"/>
    </source>
</evidence>
<name>A0A147I4U2_9SPHN</name>
<dbReference type="SUPFAM" id="SSF56935">
    <property type="entry name" value="Porins"/>
    <property type="match status" value="1"/>
</dbReference>
<dbReference type="PATRIC" id="fig|869719.3.peg.1034"/>
<evidence type="ECO:0000313" key="6">
    <source>
        <dbReference type="Proteomes" id="UP000074310"/>
    </source>
</evidence>
<accession>A0A147I4U2</accession>
<keyword evidence="6" id="KW-1185">Reference proteome</keyword>
<evidence type="ECO:0000313" key="5">
    <source>
        <dbReference type="EMBL" id="KTT73555.1"/>
    </source>
</evidence>
<dbReference type="GO" id="GO:0009279">
    <property type="term" value="C:cell outer membrane"/>
    <property type="evidence" value="ECO:0007669"/>
    <property type="project" value="UniProtKB-SubCell"/>
</dbReference>